<dbReference type="AlphaFoldDB" id="A0AAP0QRP5"/>
<organism evidence="1 2">
    <name type="scientific">Citrus x changshan-huyou</name>
    <dbReference type="NCBI Taxonomy" id="2935761"/>
    <lineage>
        <taxon>Eukaryota</taxon>
        <taxon>Viridiplantae</taxon>
        <taxon>Streptophyta</taxon>
        <taxon>Embryophyta</taxon>
        <taxon>Tracheophyta</taxon>
        <taxon>Spermatophyta</taxon>
        <taxon>Magnoliopsida</taxon>
        <taxon>eudicotyledons</taxon>
        <taxon>Gunneridae</taxon>
        <taxon>Pentapetalae</taxon>
        <taxon>rosids</taxon>
        <taxon>malvids</taxon>
        <taxon>Sapindales</taxon>
        <taxon>Rutaceae</taxon>
        <taxon>Aurantioideae</taxon>
        <taxon>Citrus</taxon>
    </lineage>
</organism>
<dbReference type="Proteomes" id="UP001428341">
    <property type="component" value="Unassembled WGS sequence"/>
</dbReference>
<reference evidence="1 2" key="1">
    <citation type="submission" date="2024-05" db="EMBL/GenBank/DDBJ databases">
        <title>Haplotype-resolved chromosome-level genome assembly of Huyou (Citrus changshanensis).</title>
        <authorList>
            <person name="Miao C."/>
            <person name="Chen W."/>
            <person name="Wu Y."/>
            <person name="Wang L."/>
            <person name="Zhao S."/>
            <person name="Grierson D."/>
            <person name="Xu C."/>
            <person name="Chen K."/>
        </authorList>
    </citation>
    <scope>NUCLEOTIDE SEQUENCE [LARGE SCALE GENOMIC DNA]</scope>
    <source>
        <strain evidence="1">01-14</strain>
        <tissue evidence="1">Leaf</tissue>
    </source>
</reference>
<protein>
    <submittedName>
        <fullName evidence="1">Uncharacterized protein</fullName>
    </submittedName>
</protein>
<accession>A0AAP0QRP5</accession>
<comment type="caution">
    <text evidence="1">The sequence shown here is derived from an EMBL/GenBank/DDBJ whole genome shotgun (WGS) entry which is preliminary data.</text>
</comment>
<name>A0AAP0QRP5_9ROSI</name>
<gene>
    <name evidence="1" type="ORF">WN944_001928</name>
</gene>
<keyword evidence="2" id="KW-1185">Reference proteome</keyword>
<evidence type="ECO:0000313" key="2">
    <source>
        <dbReference type="Proteomes" id="UP001428341"/>
    </source>
</evidence>
<proteinExistence type="predicted"/>
<dbReference type="EMBL" id="JBCGBO010000004">
    <property type="protein sequence ID" value="KAK9209561.1"/>
    <property type="molecule type" value="Genomic_DNA"/>
</dbReference>
<sequence>MGCVGKTTLTRNLNDKLKSTSTQQLHLGTLATIRVQGATGLKKGLITKIGFGGENGRKYGQG</sequence>
<evidence type="ECO:0000313" key="1">
    <source>
        <dbReference type="EMBL" id="KAK9209561.1"/>
    </source>
</evidence>